<accession>A0ABS8UVP9</accession>
<organism evidence="2 3">
    <name type="scientific">Datura stramonium</name>
    <name type="common">Jimsonweed</name>
    <name type="synonym">Common thornapple</name>
    <dbReference type="NCBI Taxonomy" id="4076"/>
    <lineage>
        <taxon>Eukaryota</taxon>
        <taxon>Viridiplantae</taxon>
        <taxon>Streptophyta</taxon>
        <taxon>Embryophyta</taxon>
        <taxon>Tracheophyta</taxon>
        <taxon>Spermatophyta</taxon>
        <taxon>Magnoliopsida</taxon>
        <taxon>eudicotyledons</taxon>
        <taxon>Gunneridae</taxon>
        <taxon>Pentapetalae</taxon>
        <taxon>asterids</taxon>
        <taxon>lamiids</taxon>
        <taxon>Solanales</taxon>
        <taxon>Solanaceae</taxon>
        <taxon>Solanoideae</taxon>
        <taxon>Datureae</taxon>
        <taxon>Datura</taxon>
    </lineage>
</organism>
<reference evidence="2 3" key="1">
    <citation type="journal article" date="2021" name="BMC Genomics">
        <title>Datura genome reveals duplications of psychoactive alkaloid biosynthetic genes and high mutation rate following tissue culture.</title>
        <authorList>
            <person name="Rajewski A."/>
            <person name="Carter-House D."/>
            <person name="Stajich J."/>
            <person name="Litt A."/>
        </authorList>
    </citation>
    <scope>NUCLEOTIDE SEQUENCE [LARGE SCALE GENOMIC DNA]</scope>
    <source>
        <strain evidence="2">AR-01</strain>
    </source>
</reference>
<dbReference type="Proteomes" id="UP000823775">
    <property type="component" value="Unassembled WGS sequence"/>
</dbReference>
<dbReference type="EMBL" id="JACEIK010002791">
    <property type="protein sequence ID" value="MCD9638891.1"/>
    <property type="molecule type" value="Genomic_DNA"/>
</dbReference>
<sequence>MAGGCVYSRYIALCFQEPEIELTRHQTCLGPPVSSPGPSRAPVQPSRPQSVGTQYGPHGLNLLELNMALTASILWNSVWPSWPQSDGTQYGPHGLYLMELIMALMAPI</sequence>
<proteinExistence type="predicted"/>
<keyword evidence="3" id="KW-1185">Reference proteome</keyword>
<evidence type="ECO:0000313" key="2">
    <source>
        <dbReference type="EMBL" id="MCD9638891.1"/>
    </source>
</evidence>
<evidence type="ECO:0000256" key="1">
    <source>
        <dbReference type="SAM" id="MobiDB-lite"/>
    </source>
</evidence>
<protein>
    <submittedName>
        <fullName evidence="2">Uncharacterized protein</fullName>
    </submittedName>
</protein>
<comment type="caution">
    <text evidence="2">The sequence shown here is derived from an EMBL/GenBank/DDBJ whole genome shotgun (WGS) entry which is preliminary data.</text>
</comment>
<evidence type="ECO:0000313" key="3">
    <source>
        <dbReference type="Proteomes" id="UP000823775"/>
    </source>
</evidence>
<feature type="region of interest" description="Disordered" evidence="1">
    <location>
        <begin position="27"/>
        <end position="51"/>
    </location>
</feature>
<gene>
    <name evidence="2" type="ORF">HAX54_023063</name>
</gene>
<name>A0ABS8UVP9_DATST</name>